<sequence length="120" mass="13284">MYGGYANGDREDWNGSSSGARGGGMRRGGPQPQVGPGQPFQIYKEVANIGKTVESSKKRICWRFSFGEEGDEHEVVLEHSTLSGKKKLYVNGEQVFESQKVRALLFFFSNTVATLQHTLP</sequence>
<gene>
    <name evidence="2" type="ORF">JKP88DRAFT_200068</name>
</gene>
<evidence type="ECO:0000256" key="1">
    <source>
        <dbReference type="SAM" id="MobiDB-lite"/>
    </source>
</evidence>
<comment type="caution">
    <text evidence="2">The sequence shown here is derived from an EMBL/GenBank/DDBJ whole genome shotgun (WGS) entry which is preliminary data.</text>
</comment>
<accession>A0A835YTU3</accession>
<feature type="region of interest" description="Disordered" evidence="1">
    <location>
        <begin position="1"/>
        <end position="38"/>
    </location>
</feature>
<dbReference type="Proteomes" id="UP000664859">
    <property type="component" value="Unassembled WGS sequence"/>
</dbReference>
<name>A0A835YTU3_9STRA</name>
<dbReference type="EMBL" id="JAFCMP010000346">
    <property type="protein sequence ID" value="KAG5180944.1"/>
    <property type="molecule type" value="Genomic_DNA"/>
</dbReference>
<feature type="compositionally biased region" description="Low complexity" evidence="1">
    <location>
        <begin position="28"/>
        <end position="38"/>
    </location>
</feature>
<keyword evidence="3" id="KW-1185">Reference proteome</keyword>
<reference evidence="2" key="1">
    <citation type="submission" date="2021-02" db="EMBL/GenBank/DDBJ databases">
        <title>First Annotated Genome of the Yellow-green Alga Tribonema minus.</title>
        <authorList>
            <person name="Mahan K.M."/>
        </authorList>
    </citation>
    <scope>NUCLEOTIDE SEQUENCE</scope>
    <source>
        <strain evidence="2">UTEX B ZZ1240</strain>
    </source>
</reference>
<dbReference type="AlphaFoldDB" id="A0A835YTU3"/>
<organism evidence="2 3">
    <name type="scientific">Tribonema minus</name>
    <dbReference type="NCBI Taxonomy" id="303371"/>
    <lineage>
        <taxon>Eukaryota</taxon>
        <taxon>Sar</taxon>
        <taxon>Stramenopiles</taxon>
        <taxon>Ochrophyta</taxon>
        <taxon>PX clade</taxon>
        <taxon>Xanthophyceae</taxon>
        <taxon>Tribonematales</taxon>
        <taxon>Tribonemataceae</taxon>
        <taxon>Tribonema</taxon>
    </lineage>
</organism>
<dbReference type="OrthoDB" id="261960at2759"/>
<protein>
    <submittedName>
        <fullName evidence="2">Uncharacterized protein</fullName>
    </submittedName>
</protein>
<evidence type="ECO:0000313" key="3">
    <source>
        <dbReference type="Proteomes" id="UP000664859"/>
    </source>
</evidence>
<evidence type="ECO:0000313" key="2">
    <source>
        <dbReference type="EMBL" id="KAG5180944.1"/>
    </source>
</evidence>
<proteinExistence type="predicted"/>